<comment type="similarity">
    <text evidence="2">Belongs to the mannose-6-phosphate isomerase type 1 family.</text>
</comment>
<dbReference type="NCBIfam" id="TIGR00218">
    <property type="entry name" value="manA"/>
    <property type="match status" value="1"/>
</dbReference>
<dbReference type="InterPro" id="IPR014710">
    <property type="entry name" value="RmlC-like_jellyroll"/>
</dbReference>
<dbReference type="InterPro" id="IPR001250">
    <property type="entry name" value="Man6P_Isoase-1"/>
</dbReference>
<dbReference type="InterPro" id="IPR016305">
    <property type="entry name" value="Mannose-6-P_Isomerase"/>
</dbReference>
<feature type="binding site" evidence="8">
    <location>
        <position position="92"/>
    </location>
    <ligand>
        <name>Zn(2+)</name>
        <dbReference type="ChEBI" id="CHEBI:29105"/>
    </ligand>
</feature>
<dbReference type="SUPFAM" id="SSF51182">
    <property type="entry name" value="RmlC-like cupins"/>
    <property type="match status" value="1"/>
</dbReference>
<evidence type="ECO:0000256" key="1">
    <source>
        <dbReference type="ARBA" id="ARBA00000757"/>
    </source>
</evidence>
<evidence type="ECO:0000313" key="11">
    <source>
        <dbReference type="Proteomes" id="UP000668403"/>
    </source>
</evidence>
<dbReference type="InterPro" id="IPR011051">
    <property type="entry name" value="RmlC_Cupin_sf"/>
</dbReference>
<name>A0A939QF97_9MICO</name>
<dbReference type="GO" id="GO:0008270">
    <property type="term" value="F:zinc ion binding"/>
    <property type="evidence" value="ECO:0007669"/>
    <property type="project" value="InterPro"/>
</dbReference>
<dbReference type="RefSeq" id="WP_208240782.1">
    <property type="nucleotide sequence ID" value="NZ_BAAAQU010000001.1"/>
</dbReference>
<dbReference type="EMBL" id="JAGFBF010000006">
    <property type="protein sequence ID" value="MBO2991055.1"/>
    <property type="molecule type" value="Genomic_DNA"/>
</dbReference>
<dbReference type="InterPro" id="IPR046457">
    <property type="entry name" value="PMI_typeI_cat"/>
</dbReference>
<comment type="caution">
    <text evidence="10">The sequence shown here is derived from an EMBL/GenBank/DDBJ whole genome shotgun (WGS) entry which is preliminary data.</text>
</comment>
<keyword evidence="5 8" id="KW-0862">Zinc</keyword>
<feature type="binding site" evidence="8">
    <location>
        <position position="129"/>
    </location>
    <ligand>
        <name>Zn(2+)</name>
        <dbReference type="ChEBI" id="CHEBI:29105"/>
    </ligand>
</feature>
<dbReference type="PIRSF" id="PIRSF001480">
    <property type="entry name" value="Mannose-6-phosphate_isomerase"/>
    <property type="match status" value="1"/>
</dbReference>
<evidence type="ECO:0000259" key="9">
    <source>
        <dbReference type="Pfam" id="PF20511"/>
    </source>
</evidence>
<feature type="binding site" evidence="8">
    <location>
        <position position="266"/>
    </location>
    <ligand>
        <name>Zn(2+)</name>
        <dbReference type="ChEBI" id="CHEBI:29105"/>
    </ligand>
</feature>
<comment type="cofactor">
    <cofactor evidence="8">
        <name>Zn(2+)</name>
        <dbReference type="ChEBI" id="CHEBI:29105"/>
    </cofactor>
    <text evidence="8">Binds 1 zinc ion per subunit.</text>
</comment>
<dbReference type="Gene3D" id="2.60.120.10">
    <property type="entry name" value="Jelly Rolls"/>
    <property type="match status" value="2"/>
</dbReference>
<proteinExistence type="inferred from homology"/>
<dbReference type="GO" id="GO:0009298">
    <property type="term" value="P:GDP-mannose biosynthetic process"/>
    <property type="evidence" value="ECO:0007669"/>
    <property type="project" value="InterPro"/>
</dbReference>
<dbReference type="GO" id="GO:0004476">
    <property type="term" value="F:mannose-6-phosphate isomerase activity"/>
    <property type="evidence" value="ECO:0007669"/>
    <property type="project" value="UniProtKB-EC"/>
</dbReference>
<sequence length="428" mass="45925">MLIFIENTPRTYAWGSVDALPEMLGTAATGEPQAELWLGAHPGNPASVAKATKQPRTLIDLIESDPERWGVDGRDLPFLMKVLAIGAPLSLQVHPNAVQAVAGYRAEEERGVARDAPERSYGDPHHKPELLVALGEMTALSGFRPVDDARRDFRLLAASVPAGPSREALHFAADLLSAEEPSTGRRRFLAWALGASRETADAVRGVSAVVRTVRDADLGLDPLRTAVLRNLAAAHPGDAGMLVSVTLHALRLQPGEAIFLGAGQLHAYLSGIGVEVMASSDNVLRAGLTVKHVDVDEVQRIVDTEELVEPKFRAERCRPGLVAWRPPVPDFQLMRVRLHGAEEEVFDAAHSAEQIDLPASHPLVLIATEGRVVIERPAAEFAEVAVVKRGQSLYVSAGEPILIRGHGEAFIATVGESFAPGADTPVCR</sequence>
<keyword evidence="6 10" id="KW-0413">Isomerase</keyword>
<evidence type="ECO:0000256" key="5">
    <source>
        <dbReference type="ARBA" id="ARBA00022833"/>
    </source>
</evidence>
<dbReference type="AlphaFoldDB" id="A0A939QF97"/>
<dbReference type="PRINTS" id="PR00714">
    <property type="entry name" value="MAN6PISMRASE"/>
</dbReference>
<dbReference type="GO" id="GO:0005975">
    <property type="term" value="P:carbohydrate metabolic process"/>
    <property type="evidence" value="ECO:0007669"/>
    <property type="project" value="InterPro"/>
</dbReference>
<evidence type="ECO:0000256" key="2">
    <source>
        <dbReference type="ARBA" id="ARBA00010772"/>
    </source>
</evidence>
<evidence type="ECO:0000256" key="3">
    <source>
        <dbReference type="ARBA" id="ARBA00011956"/>
    </source>
</evidence>
<evidence type="ECO:0000256" key="4">
    <source>
        <dbReference type="ARBA" id="ARBA00022723"/>
    </source>
</evidence>
<protein>
    <recommendedName>
        <fullName evidence="3">mannose-6-phosphate isomerase</fullName>
        <ecNumber evidence="3">5.3.1.8</ecNumber>
    </recommendedName>
</protein>
<dbReference type="GO" id="GO:0005829">
    <property type="term" value="C:cytosol"/>
    <property type="evidence" value="ECO:0007669"/>
    <property type="project" value="TreeGrafter"/>
</dbReference>
<dbReference type="Proteomes" id="UP000668403">
    <property type="component" value="Unassembled WGS sequence"/>
</dbReference>
<evidence type="ECO:0000256" key="6">
    <source>
        <dbReference type="ARBA" id="ARBA00023235"/>
    </source>
</evidence>
<gene>
    <name evidence="10" type="primary">manA</name>
    <name evidence="10" type="ORF">J4H85_13725</name>
</gene>
<organism evidence="10 11">
    <name type="scientific">Leucobacter tardus</name>
    <dbReference type="NCBI Taxonomy" id="501483"/>
    <lineage>
        <taxon>Bacteria</taxon>
        <taxon>Bacillati</taxon>
        <taxon>Actinomycetota</taxon>
        <taxon>Actinomycetes</taxon>
        <taxon>Micrococcales</taxon>
        <taxon>Microbacteriaceae</taxon>
        <taxon>Leucobacter</taxon>
    </lineage>
</organism>
<dbReference type="PANTHER" id="PTHR10309:SF0">
    <property type="entry name" value="MANNOSE-6-PHOSPHATE ISOMERASE"/>
    <property type="match status" value="1"/>
</dbReference>
<reference evidence="10" key="1">
    <citation type="submission" date="2021-03" db="EMBL/GenBank/DDBJ databases">
        <title>Leucobacter chromiisoli sp. nov., isolated from chromium-containing soil of chemical plant.</title>
        <authorList>
            <person name="Xu Z."/>
        </authorList>
    </citation>
    <scope>NUCLEOTIDE SEQUENCE</scope>
    <source>
        <strain evidence="10">K 70/01</strain>
    </source>
</reference>
<accession>A0A939QF97</accession>
<feature type="domain" description="Phosphomannose isomerase type I catalytic" evidence="9">
    <location>
        <begin position="5"/>
        <end position="146"/>
    </location>
</feature>
<comment type="catalytic activity">
    <reaction evidence="1">
        <text>D-mannose 6-phosphate = D-fructose 6-phosphate</text>
        <dbReference type="Rhea" id="RHEA:12356"/>
        <dbReference type="ChEBI" id="CHEBI:58735"/>
        <dbReference type="ChEBI" id="CHEBI:61527"/>
        <dbReference type="EC" id="5.3.1.8"/>
    </reaction>
</comment>
<dbReference type="PANTHER" id="PTHR10309">
    <property type="entry name" value="MANNOSE-6-PHOSPHATE ISOMERASE"/>
    <property type="match status" value="1"/>
</dbReference>
<keyword evidence="4 8" id="KW-0479">Metal-binding</keyword>
<evidence type="ECO:0000256" key="8">
    <source>
        <dbReference type="PIRSR" id="PIRSR001480-2"/>
    </source>
</evidence>
<evidence type="ECO:0000256" key="7">
    <source>
        <dbReference type="PIRSR" id="PIRSR001480-1"/>
    </source>
</evidence>
<evidence type="ECO:0000313" key="10">
    <source>
        <dbReference type="EMBL" id="MBO2991055.1"/>
    </source>
</evidence>
<dbReference type="Gene3D" id="1.10.441.10">
    <property type="entry name" value="Phosphomannose Isomerase, domain 2"/>
    <property type="match status" value="1"/>
</dbReference>
<feature type="active site" evidence="7">
    <location>
        <position position="285"/>
    </location>
</feature>
<keyword evidence="11" id="KW-1185">Reference proteome</keyword>
<dbReference type="EC" id="5.3.1.8" evidence="3"/>
<feature type="binding site" evidence="8">
    <location>
        <position position="94"/>
    </location>
    <ligand>
        <name>Zn(2+)</name>
        <dbReference type="ChEBI" id="CHEBI:29105"/>
    </ligand>
</feature>
<dbReference type="CDD" id="cd07011">
    <property type="entry name" value="cupin_PMI_type_I_N"/>
    <property type="match status" value="1"/>
</dbReference>
<dbReference type="Pfam" id="PF20511">
    <property type="entry name" value="PMI_typeI_cat"/>
    <property type="match status" value="1"/>
</dbReference>